<reference evidence="1 2" key="1">
    <citation type="submission" date="2021-03" db="EMBL/GenBank/DDBJ databases">
        <title>Sequencing the genomes of 1000 actinobacteria strains.</title>
        <authorList>
            <person name="Klenk H.-P."/>
        </authorList>
    </citation>
    <scope>NUCLEOTIDE SEQUENCE [LARGE SCALE GENOMIC DNA]</scope>
    <source>
        <strain evidence="1 2">DSM 14566</strain>
    </source>
</reference>
<comment type="caution">
    <text evidence="1">The sequence shown here is derived from an EMBL/GenBank/DDBJ whole genome shotgun (WGS) entry which is preliminary data.</text>
</comment>
<dbReference type="Proteomes" id="UP001519290">
    <property type="component" value="Unassembled WGS sequence"/>
</dbReference>
<keyword evidence="2" id="KW-1185">Reference proteome</keyword>
<dbReference type="RefSeq" id="WP_281065030.1">
    <property type="nucleotide sequence ID" value="NZ_BAAAJW010000007.1"/>
</dbReference>
<proteinExistence type="predicted"/>
<evidence type="ECO:0000313" key="1">
    <source>
        <dbReference type="EMBL" id="MBP2382615.1"/>
    </source>
</evidence>
<evidence type="ECO:0000313" key="2">
    <source>
        <dbReference type="Proteomes" id="UP001519290"/>
    </source>
</evidence>
<sequence length="40" mass="4372">MVHEVRMGVLPVVIGPGTRFFGAVHPQHRTAGDEGLRPHL</sequence>
<dbReference type="EMBL" id="JAGIOD010000001">
    <property type="protein sequence ID" value="MBP2382615.1"/>
    <property type="molecule type" value="Genomic_DNA"/>
</dbReference>
<accession>A0ABS4X2E0</accession>
<name>A0ABS4X2E0_9MICO</name>
<gene>
    <name evidence="1" type="ORF">JOF43_002572</name>
</gene>
<protein>
    <submittedName>
        <fullName evidence="1">Uncharacterized protein</fullName>
    </submittedName>
</protein>
<organism evidence="1 2">
    <name type="scientific">Brachybacterium sacelli</name>
    <dbReference type="NCBI Taxonomy" id="173364"/>
    <lineage>
        <taxon>Bacteria</taxon>
        <taxon>Bacillati</taxon>
        <taxon>Actinomycetota</taxon>
        <taxon>Actinomycetes</taxon>
        <taxon>Micrococcales</taxon>
        <taxon>Dermabacteraceae</taxon>
        <taxon>Brachybacterium</taxon>
    </lineage>
</organism>